<dbReference type="OrthoDB" id="9805883at2"/>
<name>A0A4R6FCE3_9SPHN</name>
<evidence type="ECO:0000313" key="5">
    <source>
        <dbReference type="Proteomes" id="UP000295493"/>
    </source>
</evidence>
<dbReference type="AlphaFoldDB" id="A0A4R6FCE3"/>
<evidence type="ECO:0000256" key="2">
    <source>
        <dbReference type="ARBA" id="ARBA00023002"/>
    </source>
</evidence>
<dbReference type="GO" id="GO:0003960">
    <property type="term" value="F:quinone reductase (NADPH) activity"/>
    <property type="evidence" value="ECO:0007669"/>
    <property type="project" value="InterPro"/>
</dbReference>
<dbReference type="InterPro" id="IPR013154">
    <property type="entry name" value="ADH-like_N"/>
</dbReference>
<dbReference type="SUPFAM" id="SSF51735">
    <property type="entry name" value="NAD(P)-binding Rossmann-fold domains"/>
    <property type="match status" value="1"/>
</dbReference>
<dbReference type="SMART" id="SM00829">
    <property type="entry name" value="PKS_ER"/>
    <property type="match status" value="1"/>
</dbReference>
<dbReference type="CDD" id="cd05286">
    <property type="entry name" value="QOR2"/>
    <property type="match status" value="1"/>
</dbReference>
<dbReference type="PANTHER" id="PTHR48106:SF13">
    <property type="entry name" value="QUINONE OXIDOREDUCTASE-RELATED"/>
    <property type="match status" value="1"/>
</dbReference>
<gene>
    <name evidence="4" type="ORF">EV664_11547</name>
</gene>
<dbReference type="EMBL" id="SNWD01000015">
    <property type="protein sequence ID" value="TDN78783.1"/>
    <property type="molecule type" value="Genomic_DNA"/>
</dbReference>
<dbReference type="InterPro" id="IPR036291">
    <property type="entry name" value="NAD(P)-bd_dom_sf"/>
</dbReference>
<reference evidence="4 5" key="1">
    <citation type="submission" date="2019-03" db="EMBL/GenBank/DDBJ databases">
        <title>Genomic Encyclopedia of Type Strains, Phase IV (KMG-IV): sequencing the most valuable type-strain genomes for metagenomic binning, comparative biology and taxonomic classification.</title>
        <authorList>
            <person name="Goeker M."/>
        </authorList>
    </citation>
    <scope>NUCLEOTIDE SEQUENCE [LARGE SCALE GENOMIC DNA]</scope>
    <source>
        <strain evidence="4 5">DSM 25059</strain>
    </source>
</reference>
<dbReference type="InterPro" id="IPR047618">
    <property type="entry name" value="QOR-like"/>
</dbReference>
<dbReference type="Gene3D" id="3.40.50.720">
    <property type="entry name" value="NAD(P)-binding Rossmann-like Domain"/>
    <property type="match status" value="1"/>
</dbReference>
<dbReference type="Gene3D" id="3.90.180.10">
    <property type="entry name" value="Medium-chain alcohol dehydrogenases, catalytic domain"/>
    <property type="match status" value="1"/>
</dbReference>
<dbReference type="GO" id="GO:0035925">
    <property type="term" value="F:mRNA 3'-UTR AU-rich region binding"/>
    <property type="evidence" value="ECO:0007669"/>
    <property type="project" value="TreeGrafter"/>
</dbReference>
<dbReference type="NCBIfam" id="NF008024">
    <property type="entry name" value="PRK10754.1"/>
    <property type="match status" value="1"/>
</dbReference>
<protein>
    <submittedName>
        <fullName evidence="4">NADPH2:quinone reductase</fullName>
    </submittedName>
</protein>
<sequence length="324" mass="33627">MAYAIRIEEHGGPEVLRWVEVDLAEPQAGEARIRTSAAGLNYIDTYHRSGLYGIDLPSGLGLEGVGIVEAVGSGVQGFSAGDRVGMFGPALGAYATHRNIPADQLIRIPDGIDDETAAALLLKGCTAQALIENCAKVEAGQSVLVYAASGGVGHIMTGWLDAIGASVIGVVGSEEKAQAARDNGAAHVIRHDEEDIAARVREITDGAGVPVIFDGVGKATWTASLDSASRRGLIVSYGNASGPVNDVALGTLAQKGSLFVTRPTLFDYVAGEGGRQKSADRLFAMVEQGAVKPEIGQRFALRDAAEAHRAIEASETQGATVLLP</sequence>
<keyword evidence="5" id="KW-1185">Reference proteome</keyword>
<proteinExistence type="predicted"/>
<dbReference type="Proteomes" id="UP000295493">
    <property type="component" value="Unassembled WGS sequence"/>
</dbReference>
<organism evidence="4 5">
    <name type="scientific">Stakelama pacifica</name>
    <dbReference type="NCBI Taxonomy" id="517720"/>
    <lineage>
        <taxon>Bacteria</taxon>
        <taxon>Pseudomonadati</taxon>
        <taxon>Pseudomonadota</taxon>
        <taxon>Alphaproteobacteria</taxon>
        <taxon>Sphingomonadales</taxon>
        <taxon>Sphingomonadaceae</taxon>
        <taxon>Stakelama</taxon>
    </lineage>
</organism>
<comment type="caution">
    <text evidence="4">The sequence shown here is derived from an EMBL/GenBank/DDBJ whole genome shotgun (WGS) entry which is preliminary data.</text>
</comment>
<dbReference type="PANTHER" id="PTHR48106">
    <property type="entry name" value="QUINONE OXIDOREDUCTASE PIG3-RELATED"/>
    <property type="match status" value="1"/>
</dbReference>
<keyword evidence="2" id="KW-0560">Oxidoreductase</keyword>
<dbReference type="InterPro" id="IPR011032">
    <property type="entry name" value="GroES-like_sf"/>
</dbReference>
<evidence type="ECO:0000313" key="4">
    <source>
        <dbReference type="EMBL" id="TDN78783.1"/>
    </source>
</evidence>
<accession>A0A4R6FCE3</accession>
<dbReference type="GO" id="GO:0005829">
    <property type="term" value="C:cytosol"/>
    <property type="evidence" value="ECO:0007669"/>
    <property type="project" value="TreeGrafter"/>
</dbReference>
<evidence type="ECO:0000256" key="1">
    <source>
        <dbReference type="ARBA" id="ARBA00022857"/>
    </source>
</evidence>
<dbReference type="InterPro" id="IPR020843">
    <property type="entry name" value="ER"/>
</dbReference>
<feature type="domain" description="Enoyl reductase (ER)" evidence="3">
    <location>
        <begin position="11"/>
        <end position="322"/>
    </location>
</feature>
<dbReference type="RefSeq" id="WP_133496831.1">
    <property type="nucleotide sequence ID" value="NZ_BMLU01000014.1"/>
</dbReference>
<keyword evidence="1" id="KW-0521">NADP</keyword>
<evidence type="ECO:0000259" key="3">
    <source>
        <dbReference type="SMART" id="SM00829"/>
    </source>
</evidence>
<dbReference type="Pfam" id="PF08240">
    <property type="entry name" value="ADH_N"/>
    <property type="match status" value="1"/>
</dbReference>
<dbReference type="Pfam" id="PF00107">
    <property type="entry name" value="ADH_zinc_N"/>
    <property type="match status" value="1"/>
</dbReference>
<dbReference type="FunFam" id="3.40.50.720:FF:000053">
    <property type="entry name" value="Quinone oxidoreductase 1"/>
    <property type="match status" value="1"/>
</dbReference>
<dbReference type="SUPFAM" id="SSF50129">
    <property type="entry name" value="GroES-like"/>
    <property type="match status" value="1"/>
</dbReference>
<dbReference type="InterPro" id="IPR013149">
    <property type="entry name" value="ADH-like_C"/>
</dbReference>
<dbReference type="GO" id="GO:0070402">
    <property type="term" value="F:NADPH binding"/>
    <property type="evidence" value="ECO:0007669"/>
    <property type="project" value="TreeGrafter"/>
</dbReference>